<feature type="domain" description="EGF-like" evidence="34">
    <location>
        <begin position="71"/>
        <end position="108"/>
    </location>
</feature>
<dbReference type="PROSITE" id="PS50026">
    <property type="entry name" value="EGF_3"/>
    <property type="match status" value="27"/>
</dbReference>
<dbReference type="InterPro" id="IPR049883">
    <property type="entry name" value="NOTCH1_EGF-like"/>
</dbReference>
<keyword evidence="23" id="KW-0804">Transcription</keyword>
<evidence type="ECO:0000256" key="11">
    <source>
        <dbReference type="ARBA" id="ARBA00022723"/>
    </source>
</evidence>
<dbReference type="CDD" id="cd17066">
    <property type="entry name" value="Ubl_KPC2"/>
    <property type="match status" value="1"/>
</dbReference>
<feature type="repeat" description="ANK" evidence="31">
    <location>
        <begin position="1781"/>
        <end position="1813"/>
    </location>
</feature>
<evidence type="ECO:0000256" key="28">
    <source>
        <dbReference type="ARBA" id="ARBA00037817"/>
    </source>
</evidence>
<dbReference type="InterPro" id="IPR035993">
    <property type="entry name" value="Notch-like_dom_sf"/>
</dbReference>
<feature type="disulfide bond" evidence="30">
    <location>
        <begin position="420"/>
        <end position="431"/>
    </location>
</feature>
<dbReference type="PRINTS" id="PR00010">
    <property type="entry name" value="EGFBLOOD"/>
</dbReference>
<feature type="disulfide bond" evidence="32">
    <location>
        <begin position="1115"/>
        <end position="1132"/>
    </location>
</feature>
<dbReference type="SMART" id="SM01339">
    <property type="entry name" value="NODP"/>
    <property type="match status" value="1"/>
</dbReference>
<evidence type="ECO:0000256" key="32">
    <source>
        <dbReference type="PROSITE-ProRule" id="PRU00076"/>
    </source>
</evidence>
<evidence type="ECO:0000256" key="13">
    <source>
        <dbReference type="ARBA" id="ARBA00022737"/>
    </source>
</evidence>
<dbReference type="FunFam" id="2.10.25.10:FF:000004">
    <property type="entry name" value="Neurogenic locus notch 1"/>
    <property type="match status" value="5"/>
</dbReference>
<dbReference type="InterPro" id="IPR022362">
    <property type="entry name" value="Notch_1"/>
</dbReference>
<evidence type="ECO:0000256" key="25">
    <source>
        <dbReference type="ARBA" id="ARBA00023180"/>
    </source>
</evidence>
<dbReference type="SUPFAM" id="SSF57184">
    <property type="entry name" value="Growth factor receptor domain"/>
    <property type="match status" value="3"/>
</dbReference>
<dbReference type="GO" id="GO:0007411">
    <property type="term" value="P:axon guidance"/>
    <property type="evidence" value="ECO:0007669"/>
    <property type="project" value="TreeGrafter"/>
</dbReference>
<dbReference type="SUPFAM" id="SSF54236">
    <property type="entry name" value="Ubiquitin-like"/>
    <property type="match status" value="1"/>
</dbReference>
<dbReference type="InterPro" id="IPR001881">
    <property type="entry name" value="EGF-like_Ca-bd_dom"/>
</dbReference>
<dbReference type="InterPro" id="IPR013032">
    <property type="entry name" value="EGF-like_CS"/>
</dbReference>
<dbReference type="FunFam" id="2.10.25.10:FF:000157">
    <property type="entry name" value="Neurogenic locus notch protein 1"/>
    <property type="match status" value="1"/>
</dbReference>
<evidence type="ECO:0000256" key="24">
    <source>
        <dbReference type="ARBA" id="ARBA00023170"/>
    </source>
</evidence>
<evidence type="ECO:0000256" key="3">
    <source>
        <dbReference type="ARBA" id="ARBA00005847"/>
    </source>
</evidence>
<dbReference type="SMART" id="SM00004">
    <property type="entry name" value="NL"/>
    <property type="match status" value="3"/>
</dbReference>
<dbReference type="Pfam" id="PF12796">
    <property type="entry name" value="Ank_2"/>
    <property type="match status" value="2"/>
</dbReference>
<protein>
    <recommendedName>
        <fullName evidence="4">Neurogenic locus notch homolog protein 1</fullName>
    </recommendedName>
</protein>
<feature type="domain" description="EGF-like" evidence="34">
    <location>
        <begin position="416"/>
        <end position="449"/>
    </location>
</feature>
<dbReference type="PANTHER" id="PTHR45836">
    <property type="entry name" value="SLIT HOMOLOG"/>
    <property type="match status" value="1"/>
</dbReference>
<feature type="domain" description="EGF-like" evidence="34">
    <location>
        <begin position="902"/>
        <end position="938"/>
    </location>
</feature>
<feature type="domain" description="EGF-like" evidence="34">
    <location>
        <begin position="226"/>
        <end position="262"/>
    </location>
</feature>
<dbReference type="PRINTS" id="PR01983">
    <property type="entry name" value="NOTCH"/>
</dbReference>
<dbReference type="Pfam" id="PF00023">
    <property type="entry name" value="Ank"/>
    <property type="match status" value="1"/>
</dbReference>
<feature type="binding site" evidence="29">
    <location>
        <position position="417"/>
    </location>
    <ligand>
        <name>Ca(2+)</name>
        <dbReference type="ChEBI" id="CHEBI:29108"/>
        <label>3</label>
    </ligand>
</feature>
<dbReference type="PIRSF" id="PIRSF002279">
    <property type="entry name" value="Notch"/>
    <property type="match status" value="1"/>
</dbReference>
<dbReference type="SUPFAM" id="SSF46934">
    <property type="entry name" value="UBA-like"/>
    <property type="match status" value="2"/>
</dbReference>
<evidence type="ECO:0000256" key="6">
    <source>
        <dbReference type="ARBA" id="ARBA00022475"/>
    </source>
</evidence>
<feature type="domain" description="EGF-like" evidence="34">
    <location>
        <begin position="264"/>
        <end position="302"/>
    </location>
</feature>
<evidence type="ECO:0000256" key="26">
    <source>
        <dbReference type="ARBA" id="ARBA00023242"/>
    </source>
</evidence>
<evidence type="ECO:0000256" key="27">
    <source>
        <dbReference type="ARBA" id="ARBA00023278"/>
    </source>
</evidence>
<dbReference type="SUPFAM" id="SSF48403">
    <property type="entry name" value="Ankyrin repeat"/>
    <property type="match status" value="1"/>
</dbReference>
<dbReference type="FunFam" id="3.30.300.320:FF:000001">
    <property type="entry name" value="Neurogenic locus notch 1"/>
    <property type="match status" value="1"/>
</dbReference>
<evidence type="ECO:0000256" key="15">
    <source>
        <dbReference type="ARBA" id="ARBA00022837"/>
    </source>
</evidence>
<evidence type="ECO:0000256" key="29">
    <source>
        <dbReference type="PIRSR" id="PIRSR002279-1"/>
    </source>
</evidence>
<feature type="domain" description="EGF-like" evidence="34">
    <location>
        <begin position="740"/>
        <end position="776"/>
    </location>
</feature>
<feature type="domain" description="EGF-like" evidence="34">
    <location>
        <begin position="648"/>
        <end position="685"/>
    </location>
</feature>
<evidence type="ECO:0000256" key="22">
    <source>
        <dbReference type="ARBA" id="ARBA00023159"/>
    </source>
</evidence>
<dbReference type="InterPro" id="IPR009060">
    <property type="entry name" value="UBA-like_sf"/>
</dbReference>
<keyword evidence="27" id="KW-0379">Hydroxylation</keyword>
<dbReference type="InterPro" id="IPR041927">
    <property type="entry name" value="UBA2_UBAC1"/>
</dbReference>
<dbReference type="FunFam" id="2.10.25.10:FF:000136">
    <property type="entry name" value="Neurogenic locus notch 1"/>
    <property type="match status" value="1"/>
</dbReference>
<feature type="domain" description="EGF-like" evidence="34">
    <location>
        <begin position="703"/>
        <end position="738"/>
    </location>
</feature>
<proteinExistence type="inferred from homology"/>
<evidence type="ECO:0000256" key="17">
    <source>
        <dbReference type="ARBA" id="ARBA00022989"/>
    </source>
</evidence>
<feature type="disulfide bond" evidence="32">
    <location>
        <begin position="369"/>
        <end position="378"/>
    </location>
</feature>
<keyword evidence="12" id="KW-0732">Signal</keyword>
<feature type="disulfide bond" evidence="32">
    <location>
        <begin position="476"/>
        <end position="485"/>
    </location>
</feature>
<feature type="compositionally biased region" description="Low complexity" evidence="33">
    <location>
        <begin position="1849"/>
        <end position="1861"/>
    </location>
</feature>
<dbReference type="GO" id="GO:0005634">
    <property type="term" value="C:nucleus"/>
    <property type="evidence" value="ECO:0007669"/>
    <property type="project" value="UniProtKB-SubCell"/>
</dbReference>
<feature type="disulfide bond" evidence="30">
    <location>
        <begin position="392"/>
        <end position="407"/>
    </location>
</feature>
<dbReference type="CDD" id="cd14304">
    <property type="entry name" value="UBA2_KPC2"/>
    <property type="match status" value="1"/>
</dbReference>
<feature type="repeat" description="ANK" evidence="31">
    <location>
        <begin position="1715"/>
        <end position="1747"/>
    </location>
</feature>
<feature type="domain" description="UBA" evidence="35">
    <location>
        <begin position="2224"/>
        <end position="2264"/>
    </location>
</feature>
<evidence type="ECO:0000259" key="34">
    <source>
        <dbReference type="PROSITE" id="PS50026"/>
    </source>
</evidence>
<dbReference type="EMBL" id="CM014088">
    <property type="protein sequence ID" value="TKS78468.1"/>
    <property type="molecule type" value="Genomic_DNA"/>
</dbReference>
<dbReference type="Gene3D" id="3.30.70.3310">
    <property type="match status" value="1"/>
</dbReference>
<dbReference type="InterPro" id="IPR010660">
    <property type="entry name" value="Notch_NOD_dom"/>
</dbReference>
<keyword evidence="14" id="KW-0221">Differentiation</keyword>
<feature type="disulfide bond" evidence="32">
    <location>
        <begin position="98"/>
        <end position="107"/>
    </location>
</feature>
<evidence type="ECO:0000256" key="9">
    <source>
        <dbReference type="ARBA" id="ARBA00022657"/>
    </source>
</evidence>
<feature type="domain" description="LNR" evidence="37">
    <location>
        <begin position="1247"/>
        <end position="1287"/>
    </location>
</feature>
<feature type="disulfide bond" evidence="32">
    <location>
        <begin position="530"/>
        <end position="540"/>
    </location>
</feature>
<dbReference type="InterPro" id="IPR000152">
    <property type="entry name" value="EGF-type_Asp/Asn_hydroxyl_site"/>
</dbReference>
<feature type="domain" description="EGF-like" evidence="34">
    <location>
        <begin position="778"/>
        <end position="814"/>
    </location>
</feature>
<feature type="domain" description="LNR" evidence="37">
    <location>
        <begin position="1209"/>
        <end position="1246"/>
    </location>
</feature>
<dbReference type="Gene3D" id="1.10.8.10">
    <property type="entry name" value="DNA helicase RuvA subunit, C-terminal domain"/>
    <property type="match status" value="2"/>
</dbReference>
<keyword evidence="15 29" id="KW-0106">Calcium</keyword>
<dbReference type="InterPro" id="IPR057650">
    <property type="entry name" value="UBL_UBAC1"/>
</dbReference>
<dbReference type="SUPFAM" id="SSF90193">
    <property type="entry name" value="Notch domain"/>
    <property type="match status" value="3"/>
</dbReference>
<feature type="disulfide bond" evidence="32">
    <location>
        <begin position="804"/>
        <end position="813"/>
    </location>
</feature>
<dbReference type="Pfam" id="PF22562">
    <property type="entry name" value="UBA_7"/>
    <property type="match status" value="2"/>
</dbReference>
<dbReference type="InterPro" id="IPR000626">
    <property type="entry name" value="Ubiquitin-like_dom"/>
</dbReference>
<dbReference type="CDD" id="cd14303">
    <property type="entry name" value="UBA1_KPC2"/>
    <property type="match status" value="1"/>
</dbReference>
<evidence type="ECO:0000313" key="38">
    <source>
        <dbReference type="EMBL" id="TKS78468.1"/>
    </source>
</evidence>
<keyword evidence="24" id="KW-0675">Receptor</keyword>
<feature type="disulfide bond" evidence="32">
    <location>
        <begin position="455"/>
        <end position="465"/>
    </location>
</feature>
<feature type="compositionally biased region" description="Low complexity" evidence="33">
    <location>
        <begin position="2295"/>
        <end position="2317"/>
    </location>
</feature>
<dbReference type="Gene3D" id="2.10.25.10">
    <property type="entry name" value="Laminin"/>
    <property type="match status" value="28"/>
</dbReference>
<evidence type="ECO:0000256" key="8">
    <source>
        <dbReference type="ARBA" id="ARBA00022536"/>
    </source>
</evidence>
<sequence>MPASPSGLTDLLALVRCPDGYVGSRCQFRDPCLSSPCMNGGMCRAVPKGNTVDYSCTCRLGYSDRRCLTPINNVCISSMCHNGGTCELESLQTYRCRCPPGWSGKLCQQPDPCASNPCANGGQCSAFESNFICRCTPFFSGKTCKQDVNECDVNPSPCKNGGMCINDVGGYRCKCPTEYTGKHCESRYLPCNPSPCHNGGTCIQRGETSYECSCVPGFTGKNCNHNIDDCPGHECHNGGTCVDGVNTYNCQCKPEFTGQLCTEDVDECQLMPNACQNGGTCHNTFGSYQCVCVNGWTGDDCSENIDDCASAACNHGSTCHDRVASFFCECPHGRTGLLCQLDDACISNPCQKGSNCDTNPVSGNHFCTCPSGYVGASCDKDVDECALGSNPCEHAGKCINNKGSFECYEGEFCEIDTDECASSPCLNNGKCIDKISTFLCECPTGINCEINIDDCKSNPCDYGTCIDKINGYECACEPGYTGIMCNINIDECAINPCHNGGTCIDGINSFTCVCPEGYHDVTCFSQVNECLSNPCIHGHCEDKINGCLCDNGWSGKNCDINNNECESNPCMNGGTLQGHDQRIRLHLSHGLHCMFNKLFALTSGPNCQTNINECASNPCLNQGTCIDDVAGYKCICNLPYTGENCETLMAPCSTKPCKNGGVCQESEDYQSFSCICPEGWQDPCSNGGLCRDEVNGFLCTCQPGFRGTSSCFNGGTCVDGINTFTCLCPPGFTGSYCQHDINECDSRPCLNGGTCQDSYGTYKCTCPHGYTGLNCQNLVRWCDSSPCKNGGTCWQRGTTYSCECETGWTGLYCDVPSVSCEVAAKQRGVSVAHLCRNSGQCLDAGNVHYCHCQIGYTGSYCEEQVDECTPNPCQNGATCTDFLGGYTCKCMPGYVGTNCSDEINECFSQPCQNGGTCIDLINTYKCSCPRGTQGVHCEINIDDCNPFTDPVTNEPKCFNNGKCVDRVGGYHCICPAGYVGERCEGDVNECLSNPCDPQGTHSCSQLTNNYRCECRAGFTGQRCETVFNGCKDKPCRNGGTCAVASNTPHGFICKCPPGFTGSTCEYDAQACGSLHCRNGGTCISSHASPKCLCTPSFTGPECQYPTDSPCNSDPCYNGGTCKYTSEAPFYQCVCPAKFNGLVCHILDYNFTGGAGRDIQPPPKVDVACDILQCEEAKHNKICDMACNNHACGWDNGDCSLNFNDPWKNCTASLQCWRYFNNGKCDSQCDNAGCLYDGFDCQKLEGQCNPLYDQYCKDHYADGHCDQGCNNAECEWDGLDCANNMPEKLAVGQLVLVVHITPEHLLNNSFGFLRELSRVLRTNVIFRKDTKGEMMVYPYYGNEHELKKYNVKRSVDAWSEVPGKVLNVVKRSLYHVAGGNRRIRRELDHLQIKGSVVHLEVDNRQCFQQSTECFQSTNDAAAFLGALASSGKLDVPYTIEAVFSGVDPQPSQDLYPIYLVLGGVGILAFLGVGMVAARKRRHEHGRLWLPEGFKTTETSKKKRREPVGEDSVGLKPLKNTSDISLMDDTQNDWEEDDPSDAKRFRQFDEQAILEADNQMDHRQWTQQHLDAADLRIPSIAPTPPQGEIENDCMDVNVRGPDGFTPLMIASCSGGGVETSNSEEEEDASANVINDFIYQGANLHNQTDRTGETALHLAARYARSDAAKRLLEASADANIQDNMGRTPLHAAVAADAQGVFQILIRNRATDLDARMHDGTTPLILAARLAVEGMVEELINCHADVNAIDDFGKSALHWAAAVNNVEAAIVLLKNGANKDMQNNKEETPLFLAAREGSYETAKVLLEHFANREITDHMDRLPRDIAQERMHHDIVRLMDEYNLVRSPHMHGGSLSTTLSPPLCSPNGYLGSMKQPQPQGQGQGKKARKPSAKGIGCKEGKDMKVKKKNSQDGKSGNLLDSSAVLSPVDSLESPHGYVSDVASPPMMTSPFQQSPSVSLNHLQGMSDPHLAVNHMVMSNKQELARMQFDPLPPRLTHLPVSGSSGQGAINSQCDWLSRMHGNMSQPGQFNPMRGAPGAMFVQEEKIFAGKVLKIHICTMDGTEWLEEVTEDTTVEKLKEKCLKHYVHGSLEDPKTLTHHKLIHAATERVLTDTKTVADESLKDKDVLLLIKKRPPPTPPKMADVSAEEKKKQDNKAPDKDAILKATTSLSTRHTDRTVTQHNIRDFQTELRKILVSLIEVAQKLLALNPDAVELFKKANAMLDEDEEDRVDETALQQLTEMGFPESRAIKALRLNHMSVTQAMEWLIEHVDDPSVDAPLPGQDSSGAAGATAAATSGASASASASASGPNLLRSLSSQSSTDETSRQDELTEIFKRIRRKREFRPDSRAVIALMEMGFDEKEVVDALRVNNNQQDAACEWLLGDRKPSPEDMDKGIDTNSPLFQAILENPVVQLGLTNPKTLLDQCVLAAGGGEPLWSHPGQFSADLIVTVVSELEV</sequence>
<dbReference type="PRINTS" id="PR01984">
    <property type="entry name" value="NOTCH1"/>
</dbReference>
<keyword evidence="22" id="KW-0010">Activator</keyword>
<dbReference type="FunFam" id="2.10.25.10:FF:000521">
    <property type="entry name" value="Neurogenic locus notch protein 1"/>
    <property type="match status" value="1"/>
</dbReference>
<dbReference type="InterPro" id="IPR041926">
    <property type="entry name" value="UBA1_UBAC1"/>
</dbReference>
<comment type="caution">
    <text evidence="32">Lacks conserved residue(s) required for the propagation of feature annotation.</text>
</comment>
<feature type="disulfide bond" evidence="32">
    <location>
        <begin position="58"/>
        <end position="67"/>
    </location>
</feature>
<dbReference type="Pfam" id="PF07684">
    <property type="entry name" value="NODP"/>
    <property type="match status" value="1"/>
</dbReference>
<evidence type="ECO:0000256" key="23">
    <source>
        <dbReference type="ARBA" id="ARBA00023163"/>
    </source>
</evidence>
<dbReference type="FunFam" id="1.25.40.20:FF:000005">
    <property type="entry name" value="Neurogenic locus notch 1"/>
    <property type="match status" value="1"/>
</dbReference>
<dbReference type="PANTHER" id="PTHR45836:SF23">
    <property type="entry name" value="NEUROGENIC LOCUS NOTCH HOMOLOG PROTEIN 1"/>
    <property type="match status" value="1"/>
</dbReference>
<dbReference type="CDD" id="cd00054">
    <property type="entry name" value="EGF_CA"/>
    <property type="match status" value="20"/>
</dbReference>
<dbReference type="FunFam" id="2.10.25.10:FF:000080">
    <property type="entry name" value="Neurogenic locus notch 1"/>
    <property type="match status" value="2"/>
</dbReference>
<feature type="domain" description="EGF-like" evidence="34">
    <location>
        <begin position="304"/>
        <end position="340"/>
    </location>
</feature>
<evidence type="ECO:0000256" key="21">
    <source>
        <dbReference type="ARBA" id="ARBA00023157"/>
    </source>
</evidence>
<keyword evidence="13" id="KW-0677">Repeat</keyword>
<accession>A0A4U5UUM4</accession>
<dbReference type="CDD" id="cd00053">
    <property type="entry name" value="EGF"/>
    <property type="match status" value="1"/>
</dbReference>
<dbReference type="GO" id="GO:0038023">
    <property type="term" value="F:signaling receptor activity"/>
    <property type="evidence" value="ECO:0007669"/>
    <property type="project" value="InterPro"/>
</dbReference>
<dbReference type="Gene3D" id="3.10.20.90">
    <property type="entry name" value="Phosphatidylinositol 3-kinase Catalytic Subunit, Chain A, domain 1"/>
    <property type="match status" value="1"/>
</dbReference>
<feature type="disulfide bond" evidence="32">
    <location>
        <begin position="974"/>
        <end position="983"/>
    </location>
</feature>
<keyword evidence="16" id="KW-0914">Notch signaling pathway</keyword>
<keyword evidence="11 29" id="KW-0479">Metal-binding</keyword>
<dbReference type="InterPro" id="IPR036770">
    <property type="entry name" value="Ankyrin_rpt-contain_sf"/>
</dbReference>
<dbReference type="GO" id="GO:0005886">
    <property type="term" value="C:plasma membrane"/>
    <property type="evidence" value="ECO:0007669"/>
    <property type="project" value="UniProtKB-SubCell"/>
</dbReference>
<dbReference type="FunFam" id="2.10.25.10:FF:000321">
    <property type="entry name" value="Protein delta homolog 1"/>
    <property type="match status" value="1"/>
</dbReference>
<keyword evidence="21 30" id="KW-1015">Disulfide bond</keyword>
<feature type="disulfide bond" evidence="32">
    <location>
        <begin position="252"/>
        <end position="261"/>
    </location>
</feature>
<feature type="region of interest" description="Disordered" evidence="33">
    <location>
        <begin position="2126"/>
        <end position="2152"/>
    </location>
</feature>
<evidence type="ECO:0000256" key="20">
    <source>
        <dbReference type="ARBA" id="ARBA00023136"/>
    </source>
</evidence>
<feature type="disulfide bond" evidence="32">
    <location>
        <begin position="636"/>
        <end position="645"/>
    </location>
</feature>
<dbReference type="Pfam" id="PF00066">
    <property type="entry name" value="Notch"/>
    <property type="match status" value="3"/>
</dbReference>
<dbReference type="FunFam" id="2.10.25.10:FF:000146">
    <property type="entry name" value="Putative neurogenic locus notch"/>
    <property type="match status" value="1"/>
</dbReference>
<feature type="domain" description="UBA" evidence="35">
    <location>
        <begin position="2339"/>
        <end position="2379"/>
    </location>
</feature>
<feature type="disulfide bond" evidence="32">
    <location>
        <begin position="1134"/>
        <end position="1143"/>
    </location>
</feature>
<dbReference type="InterPro" id="IPR000742">
    <property type="entry name" value="EGF"/>
</dbReference>
<evidence type="ECO:0000256" key="1">
    <source>
        <dbReference type="ARBA" id="ARBA00004123"/>
    </source>
</evidence>
<organism evidence="38 39">
    <name type="scientific">Collichthys lucidus</name>
    <name type="common">Big head croaker</name>
    <name type="synonym">Sciaena lucida</name>
    <dbReference type="NCBI Taxonomy" id="240159"/>
    <lineage>
        <taxon>Eukaryota</taxon>
        <taxon>Metazoa</taxon>
        <taxon>Chordata</taxon>
        <taxon>Craniata</taxon>
        <taxon>Vertebrata</taxon>
        <taxon>Euteleostomi</taxon>
        <taxon>Actinopterygii</taxon>
        <taxon>Neopterygii</taxon>
        <taxon>Teleostei</taxon>
        <taxon>Neoteleostei</taxon>
        <taxon>Acanthomorphata</taxon>
        <taxon>Eupercaria</taxon>
        <taxon>Sciaenidae</taxon>
        <taxon>Collichthys</taxon>
    </lineage>
</organism>
<dbReference type="InterPro" id="IPR029071">
    <property type="entry name" value="Ubiquitin-like_domsf"/>
</dbReference>
<dbReference type="Proteomes" id="UP000298787">
    <property type="component" value="Chromosome 11"/>
</dbReference>
<dbReference type="SMART" id="SM00248">
    <property type="entry name" value="ANK"/>
    <property type="match status" value="6"/>
</dbReference>
<dbReference type="Gene3D" id="3.30.300.320">
    <property type="match status" value="1"/>
</dbReference>
<feature type="domain" description="EGF-like" evidence="34">
    <location>
        <begin position="610"/>
        <end position="646"/>
    </location>
</feature>
<dbReference type="PROSITE" id="PS00010">
    <property type="entry name" value="ASX_HYDROXYL"/>
    <property type="match status" value="13"/>
</dbReference>
<name>A0A4U5UUM4_COLLU</name>
<evidence type="ECO:0000256" key="5">
    <source>
        <dbReference type="ARBA" id="ARBA00022473"/>
    </source>
</evidence>
<feature type="binding site" evidence="29">
    <location>
        <position position="419"/>
    </location>
    <ligand>
        <name>Ca(2+)</name>
        <dbReference type="ChEBI" id="CHEBI:29108"/>
        <label>3</label>
    </ligand>
</feature>
<evidence type="ECO:0000256" key="33">
    <source>
        <dbReference type="SAM" id="MobiDB-lite"/>
    </source>
</evidence>
<dbReference type="SMART" id="SM01338">
    <property type="entry name" value="NOD"/>
    <property type="match status" value="1"/>
</dbReference>
<dbReference type="Pfam" id="PF07645">
    <property type="entry name" value="EGF_CA"/>
    <property type="match status" value="2"/>
</dbReference>
<dbReference type="PROSITE" id="PS01187">
    <property type="entry name" value="EGF_CA"/>
    <property type="match status" value="8"/>
</dbReference>
<feature type="domain" description="EGF-like" evidence="34">
    <location>
        <begin position="827"/>
        <end position="862"/>
    </location>
</feature>
<keyword evidence="19 31" id="KW-0040">ANK repeat</keyword>
<feature type="domain" description="EGF-like" evidence="34">
    <location>
        <begin position="381"/>
        <end position="414"/>
    </location>
</feature>
<dbReference type="FunFam" id="3.30.70.3310:FF:000003">
    <property type="entry name" value="Neurogenic locus notch 1"/>
    <property type="match status" value="1"/>
</dbReference>
<dbReference type="InterPro" id="IPR051355">
    <property type="entry name" value="Notch/Slit_guidance"/>
</dbReference>
<dbReference type="GO" id="GO:0043235">
    <property type="term" value="C:receptor complex"/>
    <property type="evidence" value="ECO:0007669"/>
    <property type="project" value="TreeGrafter"/>
</dbReference>
<dbReference type="Pfam" id="PF06816">
    <property type="entry name" value="NOD"/>
    <property type="match status" value="1"/>
</dbReference>
<dbReference type="GO" id="GO:0009986">
    <property type="term" value="C:cell surface"/>
    <property type="evidence" value="ECO:0007669"/>
    <property type="project" value="TreeGrafter"/>
</dbReference>
<evidence type="ECO:0000259" key="36">
    <source>
        <dbReference type="PROSITE" id="PS50053"/>
    </source>
</evidence>
<keyword evidence="7" id="KW-1017">Isopeptide bond</keyword>
<feature type="compositionally biased region" description="Acidic residues" evidence="33">
    <location>
        <begin position="1528"/>
        <end position="1537"/>
    </location>
</feature>
<feature type="disulfide bond" evidence="32">
    <location>
        <begin position="330"/>
        <end position="339"/>
    </location>
</feature>
<keyword evidence="26" id="KW-0539">Nucleus</keyword>
<dbReference type="GO" id="GO:0005509">
    <property type="term" value="F:calcium ion binding"/>
    <property type="evidence" value="ECO:0007669"/>
    <property type="project" value="InterPro"/>
</dbReference>
<keyword evidence="5" id="KW-0217">Developmental protein</keyword>
<evidence type="ECO:0000256" key="19">
    <source>
        <dbReference type="ARBA" id="ARBA00023043"/>
    </source>
</evidence>
<evidence type="ECO:0000256" key="2">
    <source>
        <dbReference type="ARBA" id="ARBA00004251"/>
    </source>
</evidence>
<dbReference type="SUPFAM" id="SSF57196">
    <property type="entry name" value="EGF/Laminin"/>
    <property type="match status" value="19"/>
</dbReference>
<feature type="binding site" evidence="29">
    <location>
        <position position="404"/>
    </location>
    <ligand>
        <name>Ca(2+)</name>
        <dbReference type="ChEBI" id="CHEBI:29108"/>
        <label>1</label>
    </ligand>
</feature>
<dbReference type="PROSITE" id="PS00022">
    <property type="entry name" value="EGF_1"/>
    <property type="match status" value="22"/>
</dbReference>
<dbReference type="InterPro" id="IPR018097">
    <property type="entry name" value="EGF_Ca-bd_CS"/>
</dbReference>
<feature type="domain" description="EGF-like" evidence="34">
    <location>
        <begin position="341"/>
        <end position="379"/>
    </location>
</feature>
<feature type="domain" description="EGF-like" evidence="34">
    <location>
        <begin position="864"/>
        <end position="900"/>
    </location>
</feature>
<evidence type="ECO:0000259" key="37">
    <source>
        <dbReference type="PROSITE" id="PS50258"/>
    </source>
</evidence>
<feature type="domain" description="EGF-like" evidence="34">
    <location>
        <begin position="488"/>
        <end position="524"/>
    </location>
</feature>
<dbReference type="FunFam" id="2.10.25.10:FF:000127">
    <property type="entry name" value="Neurogenic locus notch protein 1"/>
    <property type="match status" value="1"/>
</dbReference>
<feature type="disulfide bond" evidence="32">
    <location>
        <begin position="890"/>
        <end position="899"/>
    </location>
</feature>
<feature type="disulfide bond" evidence="32">
    <location>
        <begin position="1093"/>
        <end position="1102"/>
    </location>
</feature>
<feature type="domain" description="EGF-like" evidence="34">
    <location>
        <begin position="109"/>
        <end position="145"/>
    </location>
</feature>
<evidence type="ECO:0000256" key="10">
    <source>
        <dbReference type="ARBA" id="ARBA00022692"/>
    </source>
</evidence>
<dbReference type="InterPro" id="IPR002110">
    <property type="entry name" value="Ankyrin_rpt"/>
</dbReference>
<gene>
    <name evidence="38" type="ORF">D9C73_012706</name>
</gene>
<comment type="similarity">
    <text evidence="3">Belongs to the NOTCH family.</text>
</comment>
<feature type="repeat" description="ANK" evidence="31">
    <location>
        <begin position="1648"/>
        <end position="1680"/>
    </location>
</feature>
<dbReference type="GO" id="GO:0006355">
    <property type="term" value="P:regulation of DNA-templated transcription"/>
    <property type="evidence" value="ECO:0007669"/>
    <property type="project" value="InterPro"/>
</dbReference>
<feature type="compositionally biased region" description="Basic and acidic residues" evidence="33">
    <location>
        <begin position="2141"/>
        <end position="2152"/>
    </location>
</feature>
<dbReference type="FunFam" id="2.10.25.10:FF:000100">
    <property type="entry name" value="neurogenic locus notch homolog protein 3"/>
    <property type="match status" value="1"/>
</dbReference>
<feature type="disulfide bond" evidence="32">
    <location>
        <begin position="350"/>
        <end position="367"/>
    </location>
</feature>
<dbReference type="STRING" id="240159.A0A4U5UUM4"/>
<feature type="domain" description="EGF-like" evidence="34">
    <location>
        <begin position="1106"/>
        <end position="1144"/>
    </location>
</feature>
<dbReference type="Pfam" id="PF12661">
    <property type="entry name" value="hEGF"/>
    <property type="match status" value="2"/>
</dbReference>
<feature type="disulfide bond" evidence="32">
    <location>
        <begin position="766"/>
        <end position="775"/>
    </location>
</feature>
<feature type="disulfide bond" evidence="32">
    <location>
        <begin position="928"/>
        <end position="937"/>
    </location>
</feature>
<dbReference type="FunFam" id="2.10.25.10:FF:000279">
    <property type="entry name" value="Neurogenic locus notch 1"/>
    <property type="match status" value="1"/>
</dbReference>
<keyword evidence="6" id="KW-1003">Cell membrane</keyword>
<dbReference type="FunFam" id="2.10.25.10:FF:000558">
    <property type="entry name" value="Neurogenic locus notch homolog protein 1"/>
    <property type="match status" value="1"/>
</dbReference>
<dbReference type="FunFam" id="2.10.25.10:FF:000524">
    <property type="entry name" value="Neurogenic locus notch protein 1"/>
    <property type="match status" value="1"/>
</dbReference>
<feature type="domain" description="EGF-like" evidence="34">
    <location>
        <begin position="1067"/>
        <end position="1103"/>
    </location>
</feature>
<dbReference type="CDD" id="cd21702">
    <property type="entry name" value="JMTM_Notch1"/>
    <property type="match status" value="1"/>
</dbReference>
<dbReference type="Gene3D" id="1.25.40.20">
    <property type="entry name" value="Ankyrin repeat-containing domain"/>
    <property type="match status" value="1"/>
</dbReference>
<feature type="disulfide bond" evidence="32">
    <location>
        <begin position="995"/>
        <end position="1012"/>
    </location>
</feature>
<evidence type="ECO:0000256" key="18">
    <source>
        <dbReference type="ARBA" id="ARBA00023015"/>
    </source>
</evidence>
<dbReference type="FunFam" id="2.10.25.10:FF:000095">
    <property type="entry name" value="Notch, isoform B"/>
    <property type="match status" value="1"/>
</dbReference>
<keyword evidence="25" id="KW-0325">Glycoprotein</keyword>
<dbReference type="PROSITE" id="PS50088">
    <property type="entry name" value="ANK_REPEAT"/>
    <property type="match status" value="4"/>
</dbReference>
<evidence type="ECO:0000259" key="35">
    <source>
        <dbReference type="PROSITE" id="PS50030"/>
    </source>
</evidence>
<dbReference type="PROSITE" id="PS01186">
    <property type="entry name" value="EGF_2"/>
    <property type="match status" value="17"/>
</dbReference>
<feature type="domain" description="EGF-like" evidence="34">
    <location>
        <begin position="451"/>
        <end position="486"/>
    </location>
</feature>
<dbReference type="InterPro" id="IPR000800">
    <property type="entry name" value="Notch_dom"/>
</dbReference>
<dbReference type="SMART" id="SM00181">
    <property type="entry name" value="EGF"/>
    <property type="match status" value="28"/>
</dbReference>
<dbReference type="FunFam" id="2.10.25.10:FF:000151">
    <property type="entry name" value="FAT atypical cadherin 4"/>
    <property type="match status" value="1"/>
</dbReference>
<feature type="disulfide bond" evidence="32">
    <location>
        <begin position="1055"/>
        <end position="1064"/>
    </location>
</feature>
<dbReference type="GO" id="GO:0007219">
    <property type="term" value="P:Notch signaling pathway"/>
    <property type="evidence" value="ECO:0007669"/>
    <property type="project" value="UniProtKB-KW"/>
</dbReference>
<evidence type="ECO:0000256" key="14">
    <source>
        <dbReference type="ARBA" id="ARBA00022782"/>
    </source>
</evidence>
<keyword evidence="8 32" id="KW-0245">EGF-like domain</keyword>
<evidence type="ECO:0000313" key="39">
    <source>
        <dbReference type="Proteomes" id="UP000298787"/>
    </source>
</evidence>
<feature type="domain" description="EGF-like" evidence="34">
    <location>
        <begin position="187"/>
        <end position="224"/>
    </location>
</feature>
<dbReference type="GO" id="GO:0031902">
    <property type="term" value="C:late endosome membrane"/>
    <property type="evidence" value="ECO:0007669"/>
    <property type="project" value="UniProtKB-SubCell"/>
</dbReference>
<feature type="disulfide bond" evidence="32">
    <location>
        <begin position="728"/>
        <end position="737"/>
    </location>
</feature>
<feature type="domain" description="EGF-like" evidence="34">
    <location>
        <begin position="940"/>
        <end position="984"/>
    </location>
</feature>
<dbReference type="FunFam" id="2.10.25.10:FF:000092">
    <property type="entry name" value="Neurogenic locus notch protein 1"/>
    <property type="match status" value="1"/>
</dbReference>
<feature type="disulfide bond" evidence="32">
    <location>
        <begin position="549"/>
        <end position="558"/>
    </location>
</feature>
<feature type="disulfide bond" evidence="32">
    <location>
        <begin position="214"/>
        <end position="223"/>
    </location>
</feature>
<feature type="domain" description="LNR" evidence="37">
    <location>
        <begin position="1168"/>
        <end position="1208"/>
    </location>
</feature>
<comment type="subcellular location">
    <subcellularLocation>
        <location evidence="2">Cell membrane</location>
        <topology evidence="2">Single-pass type I membrane protein</topology>
    </subcellularLocation>
    <subcellularLocation>
        <location evidence="28">Late endosome membrane</location>
        <topology evidence="28">Single-pass type I membrane protein</topology>
    </subcellularLocation>
    <subcellularLocation>
        <location evidence="1">Nucleus</location>
    </subcellularLocation>
</comment>
<feature type="domain" description="EGF-like" evidence="34">
    <location>
        <begin position="526"/>
        <end position="559"/>
    </location>
</feature>
<feature type="binding site" evidence="29">
    <location>
        <position position="434"/>
    </location>
    <ligand>
        <name>Ca(2+)</name>
        <dbReference type="ChEBI" id="CHEBI:29108"/>
        <label>3</label>
    </ligand>
</feature>
<evidence type="ECO:0000256" key="16">
    <source>
        <dbReference type="ARBA" id="ARBA00022976"/>
    </source>
</evidence>
<feature type="region of interest" description="Disordered" evidence="33">
    <location>
        <begin position="1847"/>
        <end position="1916"/>
    </location>
</feature>
<feature type="disulfide bond" evidence="32">
    <location>
        <begin position="1014"/>
        <end position="1023"/>
    </location>
</feature>
<dbReference type="PROSITE" id="PS50030">
    <property type="entry name" value="UBA"/>
    <property type="match status" value="2"/>
</dbReference>
<reference evidence="38 39" key="1">
    <citation type="submission" date="2019-01" db="EMBL/GenBank/DDBJ databases">
        <title>Genome Assembly of Collichthys lucidus.</title>
        <authorList>
            <person name="Cai M."/>
            <person name="Xiao S."/>
        </authorList>
    </citation>
    <scope>NUCLEOTIDE SEQUENCE [LARGE SCALE GENOMIC DNA]</scope>
    <source>
        <strain evidence="38">JT15FE1705JMU</strain>
        <tissue evidence="38">Muscle</tissue>
    </source>
</reference>
<feature type="disulfide bond" evidence="32">
    <location>
        <begin position="657"/>
        <end position="674"/>
    </location>
</feature>
<evidence type="ECO:0000256" key="4">
    <source>
        <dbReference type="ARBA" id="ARBA00019142"/>
    </source>
</evidence>
<feature type="disulfide bond" evidence="32">
    <location>
        <begin position="175"/>
        <end position="184"/>
    </location>
</feature>
<feature type="binding site" evidence="29">
    <location>
        <position position="433"/>
    </location>
    <ligand>
        <name>Ca(2+)</name>
        <dbReference type="ChEBI" id="CHEBI:29108"/>
        <label>3</label>
    </ligand>
</feature>
<dbReference type="GO" id="GO:0031017">
    <property type="term" value="P:exocrine pancreas development"/>
    <property type="evidence" value="ECO:0007669"/>
    <property type="project" value="UniProtKB-ARBA"/>
</dbReference>
<evidence type="ECO:0000256" key="30">
    <source>
        <dbReference type="PIRSR" id="PIRSR002279-2"/>
    </source>
</evidence>
<feature type="disulfide bond" evidence="30">
    <location>
        <begin position="385"/>
        <end position="398"/>
    </location>
</feature>
<dbReference type="GO" id="GO:0050793">
    <property type="term" value="P:regulation of developmental process"/>
    <property type="evidence" value="ECO:0007669"/>
    <property type="project" value="InterPro"/>
</dbReference>
<dbReference type="InterPro" id="IPR008297">
    <property type="entry name" value="Notch"/>
</dbReference>
<evidence type="ECO:0000256" key="31">
    <source>
        <dbReference type="PROSITE-ProRule" id="PRU00023"/>
    </source>
</evidence>
<keyword evidence="10" id="KW-0812">Transmembrane</keyword>
<dbReference type="PROSITE" id="PS50053">
    <property type="entry name" value="UBIQUITIN_2"/>
    <property type="match status" value="1"/>
</dbReference>
<feature type="disulfide bond" evidence="30">
    <location>
        <begin position="425"/>
        <end position="440"/>
    </location>
</feature>
<dbReference type="Pfam" id="PF00008">
    <property type="entry name" value="EGF"/>
    <property type="match status" value="18"/>
</dbReference>
<feature type="region of interest" description="Disordered" evidence="33">
    <location>
        <begin position="1495"/>
        <end position="1538"/>
    </location>
</feature>
<dbReference type="FunFam" id="2.10.25.10:FF:000253">
    <property type="entry name" value="Neurogenic locus notch protein 1"/>
    <property type="match status" value="1"/>
</dbReference>
<dbReference type="InterPro" id="IPR009030">
    <property type="entry name" value="Growth_fac_rcpt_cys_sf"/>
</dbReference>
<dbReference type="SMART" id="SM00165">
    <property type="entry name" value="UBA"/>
    <property type="match status" value="2"/>
</dbReference>
<evidence type="ECO:0000256" key="7">
    <source>
        <dbReference type="ARBA" id="ARBA00022499"/>
    </source>
</evidence>
<keyword evidence="20" id="KW-0472">Membrane</keyword>
<keyword evidence="17" id="KW-1133">Transmembrane helix</keyword>
<keyword evidence="9" id="KW-0037">Angiogenesis</keyword>
<dbReference type="SMART" id="SM00179">
    <property type="entry name" value="EGF_CA"/>
    <property type="match status" value="25"/>
</dbReference>
<feature type="region of interest" description="Disordered" evidence="33">
    <location>
        <begin position="2295"/>
        <end position="2323"/>
    </location>
</feature>
<feature type="domain" description="EGF-like" evidence="34">
    <location>
        <begin position="28"/>
        <end position="68"/>
    </location>
</feature>
<keyword evidence="39" id="KW-1185">Reference proteome</keyword>
<keyword evidence="18" id="KW-0805">Transcription regulation</keyword>
<feature type="repeat" description="ANK" evidence="31">
    <location>
        <begin position="1748"/>
        <end position="1780"/>
    </location>
</feature>
<feature type="domain" description="Ubiquitin-like" evidence="36">
    <location>
        <begin position="2047"/>
        <end position="2131"/>
    </location>
</feature>
<dbReference type="PROSITE" id="PS50258">
    <property type="entry name" value="LNR"/>
    <property type="match status" value="3"/>
</dbReference>
<feature type="disulfide bond" evidence="32">
    <location>
        <begin position="135"/>
        <end position="144"/>
    </location>
</feature>
<dbReference type="PROSITE" id="PS50297">
    <property type="entry name" value="ANK_REP_REGION"/>
    <property type="match status" value="4"/>
</dbReference>
<dbReference type="PRINTS" id="PR01452">
    <property type="entry name" value="LNOTCHREPEAT"/>
</dbReference>
<dbReference type="GO" id="GO:0001525">
    <property type="term" value="P:angiogenesis"/>
    <property type="evidence" value="ECO:0007669"/>
    <property type="project" value="UniProtKB-KW"/>
</dbReference>
<feature type="domain" description="EGF-like" evidence="34">
    <location>
        <begin position="147"/>
        <end position="185"/>
    </location>
</feature>
<dbReference type="InterPro" id="IPR011656">
    <property type="entry name" value="Notch_NODP_dom"/>
</dbReference>
<dbReference type="FunFam" id="2.10.25.10:FF:000125">
    <property type="entry name" value="Neurogenic locus notch protein-like"/>
    <property type="match status" value="1"/>
</dbReference>
<feature type="compositionally biased region" description="Polar residues" evidence="33">
    <location>
        <begin position="1907"/>
        <end position="1916"/>
    </location>
</feature>
<feature type="disulfide bond" evidence="32">
    <location>
        <begin position="292"/>
        <end position="301"/>
    </location>
</feature>
<dbReference type="InterPro" id="IPR015940">
    <property type="entry name" value="UBA"/>
</dbReference>
<feature type="disulfide bond" evidence="32">
    <location>
        <begin position="852"/>
        <end position="861"/>
    </location>
</feature>
<feature type="domain" description="EGF-like" evidence="34">
    <location>
        <begin position="1026"/>
        <end position="1065"/>
    </location>
</feature>
<dbReference type="Pfam" id="PF23326">
    <property type="entry name" value="UBL_UBAC1"/>
    <property type="match status" value="1"/>
</dbReference>
<feature type="domain" description="EGF-like" evidence="34">
    <location>
        <begin position="986"/>
        <end position="1024"/>
    </location>
</feature>
<feature type="disulfide bond" evidence="32">
    <location>
        <begin position="514"/>
        <end position="523"/>
    </location>
</feature>
<evidence type="ECO:0000256" key="12">
    <source>
        <dbReference type="ARBA" id="ARBA00022729"/>
    </source>
</evidence>